<feature type="coiled-coil region" evidence="1">
    <location>
        <begin position="187"/>
        <end position="228"/>
    </location>
</feature>
<dbReference type="CDD" id="cd12797">
    <property type="entry name" value="M23_peptidase"/>
    <property type="match status" value="1"/>
</dbReference>
<reference evidence="4 5" key="1">
    <citation type="submission" date="2016-06" db="EMBL/GenBank/DDBJ databases">
        <authorList>
            <person name="Olsen C.W."/>
            <person name="Carey S."/>
            <person name="Hinshaw L."/>
            <person name="Karasin A.I."/>
        </authorList>
    </citation>
    <scope>NUCLEOTIDE SEQUENCE [LARGE SCALE GENOMIC DNA]</scope>
    <source>
        <strain evidence="4 5">LZ-22</strain>
    </source>
</reference>
<dbReference type="PANTHER" id="PTHR21666:SF270">
    <property type="entry name" value="MUREIN HYDROLASE ACTIVATOR ENVC"/>
    <property type="match status" value="1"/>
</dbReference>
<dbReference type="Pfam" id="PF01551">
    <property type="entry name" value="Peptidase_M23"/>
    <property type="match status" value="1"/>
</dbReference>
<dbReference type="Proteomes" id="UP000199086">
    <property type="component" value="Unassembled WGS sequence"/>
</dbReference>
<evidence type="ECO:0000313" key="5">
    <source>
        <dbReference type="Proteomes" id="UP000199086"/>
    </source>
</evidence>
<dbReference type="PANTHER" id="PTHR21666">
    <property type="entry name" value="PEPTIDASE-RELATED"/>
    <property type="match status" value="1"/>
</dbReference>
<evidence type="ECO:0000256" key="1">
    <source>
        <dbReference type="SAM" id="Coils"/>
    </source>
</evidence>
<dbReference type="InterPro" id="IPR050570">
    <property type="entry name" value="Cell_wall_metabolism_enzyme"/>
</dbReference>
<dbReference type="EMBL" id="FMYF01000004">
    <property type="protein sequence ID" value="SDB82924.1"/>
    <property type="molecule type" value="Genomic_DNA"/>
</dbReference>
<protein>
    <submittedName>
        <fullName evidence="4">Murein DD-endopeptidase MepM and murein hydrolase activator NlpD, contain LysM domain</fullName>
    </submittedName>
</protein>
<dbReference type="SUPFAM" id="SSF51261">
    <property type="entry name" value="Duplicated hybrid motif"/>
    <property type="match status" value="1"/>
</dbReference>
<dbReference type="Gene3D" id="2.70.70.10">
    <property type="entry name" value="Glucose Permease (Domain IIA)"/>
    <property type="match status" value="1"/>
</dbReference>
<dbReference type="GO" id="GO:0004222">
    <property type="term" value="F:metalloendopeptidase activity"/>
    <property type="evidence" value="ECO:0007669"/>
    <property type="project" value="TreeGrafter"/>
</dbReference>
<sequence>MSSSVGSGPGSASGLWRSALEAVSVTLIGLLLVAGLAMTSHAVGSLTGPDVAAATGTPTRAVSDQRLVAVGAGANVTGQVGHDPASTGAGIGALTGTDKDGHKSSQAAPPRPAAAAEVNSEQAYLDSAAAVAARAEREAAAPAFDQAMVGLSAAERAAGQGVRAGQALHEDNRLQQDQRSQGQAEEAAGIASEVARLEEEKRLAEEAAAKLAEQARLAEEARLAAEQAAAAAANGTLLEGTLVRVPTLAPVAGASVAAAVAPIVPGRYQIAARFGAVGTWSLYHTGVDLGAPIGTPIRAAAAGIVTAPVAGGWAGTHVIIEHADGSTLYAHMMATTVVPGQSVRAGEVIGFVGMTGRTFGPHLHFEYYPPGTSQVSPYAATDPVVWMARRGIQL</sequence>
<accession>A0A1G6GLW4</accession>
<evidence type="ECO:0000313" key="4">
    <source>
        <dbReference type="EMBL" id="SDB82924.1"/>
    </source>
</evidence>
<feature type="region of interest" description="Disordered" evidence="2">
    <location>
        <begin position="79"/>
        <end position="115"/>
    </location>
</feature>
<dbReference type="AlphaFoldDB" id="A0A1G6GLW4"/>
<keyword evidence="5" id="KW-1185">Reference proteome</keyword>
<keyword evidence="4" id="KW-0378">Hydrolase</keyword>
<keyword evidence="1" id="KW-0175">Coiled coil</keyword>
<evidence type="ECO:0000259" key="3">
    <source>
        <dbReference type="Pfam" id="PF01551"/>
    </source>
</evidence>
<organism evidence="4 5">
    <name type="scientific">Raineyella antarctica</name>
    <dbReference type="NCBI Taxonomy" id="1577474"/>
    <lineage>
        <taxon>Bacteria</taxon>
        <taxon>Bacillati</taxon>
        <taxon>Actinomycetota</taxon>
        <taxon>Actinomycetes</taxon>
        <taxon>Propionibacteriales</taxon>
        <taxon>Propionibacteriaceae</taxon>
        <taxon>Raineyella</taxon>
    </lineage>
</organism>
<dbReference type="STRING" id="1577474.GA0111570_10466"/>
<evidence type="ECO:0000256" key="2">
    <source>
        <dbReference type="SAM" id="MobiDB-lite"/>
    </source>
</evidence>
<proteinExistence type="predicted"/>
<feature type="domain" description="M23ase beta-sheet core" evidence="3">
    <location>
        <begin position="283"/>
        <end position="371"/>
    </location>
</feature>
<dbReference type="InterPro" id="IPR011055">
    <property type="entry name" value="Dup_hybrid_motif"/>
</dbReference>
<dbReference type="InterPro" id="IPR016047">
    <property type="entry name" value="M23ase_b-sheet_dom"/>
</dbReference>
<gene>
    <name evidence="4" type="ORF">GA0111570_10466</name>
</gene>
<name>A0A1G6GLW4_9ACTN</name>